<evidence type="ECO:0000313" key="3">
    <source>
        <dbReference type="EMBL" id="KAK6149229.1"/>
    </source>
</evidence>
<dbReference type="InterPro" id="IPR024752">
    <property type="entry name" value="Myb/SANT-like_dom"/>
</dbReference>
<accession>A0ABR0WQ07</accession>
<feature type="domain" description="Myb/SANT-like" evidence="2">
    <location>
        <begin position="40"/>
        <end position="132"/>
    </location>
</feature>
<dbReference type="Proteomes" id="UP001318860">
    <property type="component" value="Unassembled WGS sequence"/>
</dbReference>
<gene>
    <name evidence="3" type="ORF">DH2020_016754</name>
</gene>
<feature type="compositionally biased region" description="Polar residues" evidence="1">
    <location>
        <begin position="11"/>
        <end position="32"/>
    </location>
</feature>
<feature type="compositionally biased region" description="Acidic residues" evidence="1">
    <location>
        <begin position="186"/>
        <end position="196"/>
    </location>
</feature>
<dbReference type="Pfam" id="PF12776">
    <property type="entry name" value="Myb_DNA-bind_3"/>
    <property type="match status" value="1"/>
</dbReference>
<feature type="region of interest" description="Disordered" evidence="1">
    <location>
        <begin position="168"/>
        <end position="198"/>
    </location>
</feature>
<proteinExistence type="predicted"/>
<organism evidence="3 4">
    <name type="scientific">Rehmannia glutinosa</name>
    <name type="common">Chinese foxglove</name>
    <dbReference type="NCBI Taxonomy" id="99300"/>
    <lineage>
        <taxon>Eukaryota</taxon>
        <taxon>Viridiplantae</taxon>
        <taxon>Streptophyta</taxon>
        <taxon>Embryophyta</taxon>
        <taxon>Tracheophyta</taxon>
        <taxon>Spermatophyta</taxon>
        <taxon>Magnoliopsida</taxon>
        <taxon>eudicotyledons</taxon>
        <taxon>Gunneridae</taxon>
        <taxon>Pentapetalae</taxon>
        <taxon>asterids</taxon>
        <taxon>lamiids</taxon>
        <taxon>Lamiales</taxon>
        <taxon>Orobanchaceae</taxon>
        <taxon>Rehmannieae</taxon>
        <taxon>Rehmannia</taxon>
    </lineage>
</organism>
<evidence type="ECO:0000259" key="2">
    <source>
        <dbReference type="Pfam" id="PF12776"/>
    </source>
</evidence>
<evidence type="ECO:0000313" key="4">
    <source>
        <dbReference type="Proteomes" id="UP001318860"/>
    </source>
</evidence>
<feature type="region of interest" description="Disordered" evidence="1">
    <location>
        <begin position="238"/>
        <end position="258"/>
    </location>
</feature>
<sequence length="349" mass="40031">MDNQDNRSKGVMSNVTFGKSKNKSATKTNQSTEGRYSARWDAFLNLKFVEVCEEEIGKGNRPNSHFNVNGWKNIVRRFNELAGRSFVYKQLRNRWDSLKKEWLLFKKLMYNETGIGWNPMNHSIDASDEWWEGKLAENGDYSKFRNKDLSLFWFRYDNLFSDIAATGERARAPSQKSGNEVSGGEEMFDDNGESNDFEEHVEIGDSDDNNYIEITDCNRNSEMKEGNNFVNENMFPSFAPAKKRNNGENSKGKKKVSGAASLKEDIQSLLQFMEKKGSSTSTHCTDVSIVAAMEVLNNMLGIAPMSDIWNCACNLLSKKDMREVFVCQPSHESRLSWLEFNYDQFKNNK</sequence>
<name>A0ABR0WQ07_REHGL</name>
<dbReference type="PANTHER" id="PTHR31704">
    <property type="entry name" value="MYB/SANT-LIKE DNA-BINDING DOMAIN PROTEIN-RELATED"/>
    <property type="match status" value="1"/>
</dbReference>
<reference evidence="3 4" key="1">
    <citation type="journal article" date="2021" name="Comput. Struct. Biotechnol. J.">
        <title>De novo genome assembly of the potent medicinal plant Rehmannia glutinosa using nanopore technology.</title>
        <authorList>
            <person name="Ma L."/>
            <person name="Dong C."/>
            <person name="Song C."/>
            <person name="Wang X."/>
            <person name="Zheng X."/>
            <person name="Niu Y."/>
            <person name="Chen S."/>
            <person name="Feng W."/>
        </authorList>
    </citation>
    <scope>NUCLEOTIDE SEQUENCE [LARGE SCALE GENOMIC DNA]</scope>
    <source>
        <strain evidence="3">DH-2019</strain>
    </source>
</reference>
<protein>
    <recommendedName>
        <fullName evidence="2">Myb/SANT-like domain-containing protein</fullName>
    </recommendedName>
</protein>
<dbReference type="PANTHER" id="PTHR31704:SF37">
    <property type="entry name" value="HEAT SHOCK PROTEIN"/>
    <property type="match status" value="1"/>
</dbReference>
<feature type="region of interest" description="Disordered" evidence="1">
    <location>
        <begin position="1"/>
        <end position="32"/>
    </location>
</feature>
<dbReference type="EMBL" id="JABTTQ020000009">
    <property type="protein sequence ID" value="KAK6149229.1"/>
    <property type="molecule type" value="Genomic_DNA"/>
</dbReference>
<comment type="caution">
    <text evidence="3">The sequence shown here is derived from an EMBL/GenBank/DDBJ whole genome shotgun (WGS) entry which is preliminary data.</text>
</comment>
<keyword evidence="4" id="KW-1185">Reference proteome</keyword>
<evidence type="ECO:0000256" key="1">
    <source>
        <dbReference type="SAM" id="MobiDB-lite"/>
    </source>
</evidence>